<dbReference type="EMBL" id="JASCZI010060656">
    <property type="protein sequence ID" value="MED6135026.1"/>
    <property type="molecule type" value="Genomic_DNA"/>
</dbReference>
<keyword evidence="2" id="KW-1185">Reference proteome</keyword>
<name>A0ABU6SFK1_9FABA</name>
<comment type="caution">
    <text evidence="1">The sequence shown here is derived from an EMBL/GenBank/DDBJ whole genome shotgun (WGS) entry which is preliminary data.</text>
</comment>
<sequence length="117" mass="12279">MVVVGDGDVNAAVAFEPLLRQRCLSLHSHTTLSHSRPLPFRSAVSAHTLPGNRLAVLPCSLLGCTIVPASSLCSVPTVLLPVSMKMPQAVHSGPNLESAIANCMGYKANLSKPVLLQ</sequence>
<proteinExistence type="predicted"/>
<gene>
    <name evidence="1" type="ORF">PIB30_042434</name>
</gene>
<evidence type="ECO:0000313" key="1">
    <source>
        <dbReference type="EMBL" id="MED6135026.1"/>
    </source>
</evidence>
<protein>
    <submittedName>
        <fullName evidence="1">Uncharacterized protein</fullName>
    </submittedName>
</protein>
<reference evidence="1 2" key="1">
    <citation type="journal article" date="2023" name="Plants (Basel)">
        <title>Bridging the Gap: Combining Genomics and Transcriptomics Approaches to Understand Stylosanthes scabra, an Orphan Legume from the Brazilian Caatinga.</title>
        <authorList>
            <person name="Ferreira-Neto J.R.C."/>
            <person name="da Silva M.D."/>
            <person name="Binneck E."/>
            <person name="de Melo N.F."/>
            <person name="da Silva R.H."/>
            <person name="de Melo A.L.T.M."/>
            <person name="Pandolfi V."/>
            <person name="Bustamante F.O."/>
            <person name="Brasileiro-Vidal A.C."/>
            <person name="Benko-Iseppon A.M."/>
        </authorList>
    </citation>
    <scope>NUCLEOTIDE SEQUENCE [LARGE SCALE GENOMIC DNA]</scope>
    <source>
        <tissue evidence="1">Leaves</tissue>
    </source>
</reference>
<evidence type="ECO:0000313" key="2">
    <source>
        <dbReference type="Proteomes" id="UP001341840"/>
    </source>
</evidence>
<organism evidence="1 2">
    <name type="scientific">Stylosanthes scabra</name>
    <dbReference type="NCBI Taxonomy" id="79078"/>
    <lineage>
        <taxon>Eukaryota</taxon>
        <taxon>Viridiplantae</taxon>
        <taxon>Streptophyta</taxon>
        <taxon>Embryophyta</taxon>
        <taxon>Tracheophyta</taxon>
        <taxon>Spermatophyta</taxon>
        <taxon>Magnoliopsida</taxon>
        <taxon>eudicotyledons</taxon>
        <taxon>Gunneridae</taxon>
        <taxon>Pentapetalae</taxon>
        <taxon>rosids</taxon>
        <taxon>fabids</taxon>
        <taxon>Fabales</taxon>
        <taxon>Fabaceae</taxon>
        <taxon>Papilionoideae</taxon>
        <taxon>50 kb inversion clade</taxon>
        <taxon>dalbergioids sensu lato</taxon>
        <taxon>Dalbergieae</taxon>
        <taxon>Pterocarpus clade</taxon>
        <taxon>Stylosanthes</taxon>
    </lineage>
</organism>
<dbReference type="Proteomes" id="UP001341840">
    <property type="component" value="Unassembled WGS sequence"/>
</dbReference>
<accession>A0ABU6SFK1</accession>